<dbReference type="SUPFAM" id="SSF52091">
    <property type="entry name" value="SpoIIaa-like"/>
    <property type="match status" value="1"/>
</dbReference>
<dbReference type="EMBL" id="CP142149">
    <property type="protein sequence ID" value="WSE26683.1"/>
    <property type="molecule type" value="Genomic_DNA"/>
</dbReference>
<reference evidence="2 3" key="1">
    <citation type="journal article" date="2015" name="Int. J. Syst. Evol. Microbiol.">
        <title>Amycolatopsis rhabdoformis sp. nov., an actinomycete isolated from a tropical forest soil.</title>
        <authorList>
            <person name="Souza W.R."/>
            <person name="Silva R.E."/>
            <person name="Goodfellow M."/>
            <person name="Busarakam K."/>
            <person name="Figueiro F.S."/>
            <person name="Ferreira D."/>
            <person name="Rodrigues-Filho E."/>
            <person name="Moraes L.A.B."/>
            <person name="Zucchi T.D."/>
        </authorList>
    </citation>
    <scope>NUCLEOTIDE SEQUENCE [LARGE SCALE GENOMIC DNA]</scope>
    <source>
        <strain evidence="2 3">NCIMB 14900</strain>
    </source>
</reference>
<dbReference type="InterPro" id="IPR002645">
    <property type="entry name" value="STAS_dom"/>
</dbReference>
<protein>
    <submittedName>
        <fullName evidence="2">STAS domain-containing protein</fullName>
    </submittedName>
</protein>
<dbReference type="InterPro" id="IPR036513">
    <property type="entry name" value="STAS_dom_sf"/>
</dbReference>
<dbReference type="PROSITE" id="PS50801">
    <property type="entry name" value="STAS"/>
    <property type="match status" value="1"/>
</dbReference>
<evidence type="ECO:0000259" key="1">
    <source>
        <dbReference type="PROSITE" id="PS50801"/>
    </source>
</evidence>
<dbReference type="RefSeq" id="WP_326565667.1">
    <property type="nucleotide sequence ID" value="NZ_CP142149.1"/>
</dbReference>
<accession>A0ABZ1HX28</accession>
<dbReference type="CDD" id="cd07043">
    <property type="entry name" value="STAS_anti-anti-sigma_factors"/>
    <property type="match status" value="1"/>
</dbReference>
<evidence type="ECO:0000313" key="3">
    <source>
        <dbReference type="Proteomes" id="UP001330812"/>
    </source>
</evidence>
<feature type="domain" description="STAS" evidence="1">
    <location>
        <begin position="30"/>
        <end position="113"/>
    </location>
</feature>
<sequence>MSAPYADLDSFGTEPTDRGRLLVRVHRPAPRTAVVVVAGEVDIRTAPHLAEVVECRLRGTGRVVVVDLTGVTFLAVAALKALRHLSLLARELGVTFLVDPGSSYSVRRLLELSPVDCIRPGYVAALVTTEVPAQRTRG</sequence>
<organism evidence="2 3">
    <name type="scientific">Amycolatopsis rhabdoformis</name>
    <dbReference type="NCBI Taxonomy" id="1448059"/>
    <lineage>
        <taxon>Bacteria</taxon>
        <taxon>Bacillati</taxon>
        <taxon>Actinomycetota</taxon>
        <taxon>Actinomycetes</taxon>
        <taxon>Pseudonocardiales</taxon>
        <taxon>Pseudonocardiaceae</taxon>
        <taxon>Amycolatopsis</taxon>
    </lineage>
</organism>
<dbReference type="Proteomes" id="UP001330812">
    <property type="component" value="Chromosome"/>
</dbReference>
<dbReference type="InterPro" id="IPR058548">
    <property type="entry name" value="MlaB-like_STAS"/>
</dbReference>
<dbReference type="Pfam" id="PF13466">
    <property type="entry name" value="STAS_2"/>
    <property type="match status" value="1"/>
</dbReference>
<gene>
    <name evidence="2" type="ORF">VSH64_27805</name>
</gene>
<dbReference type="Gene3D" id="3.30.750.24">
    <property type="entry name" value="STAS domain"/>
    <property type="match status" value="1"/>
</dbReference>
<keyword evidence="3" id="KW-1185">Reference proteome</keyword>
<proteinExistence type="predicted"/>
<evidence type="ECO:0000313" key="2">
    <source>
        <dbReference type="EMBL" id="WSE26683.1"/>
    </source>
</evidence>
<name>A0ABZ1HX28_9PSEU</name>